<dbReference type="STRING" id="29172.A0A0D8XVH2"/>
<dbReference type="GO" id="GO:0005615">
    <property type="term" value="C:extracellular space"/>
    <property type="evidence" value="ECO:0007669"/>
    <property type="project" value="TreeGrafter"/>
</dbReference>
<evidence type="ECO:0000313" key="6">
    <source>
        <dbReference type="Proteomes" id="UP000053766"/>
    </source>
</evidence>
<dbReference type="InterPro" id="IPR003112">
    <property type="entry name" value="Olfac-like_dom"/>
</dbReference>
<gene>
    <name evidence="5" type="ORF">DICVIV_07593</name>
</gene>
<evidence type="ECO:0000256" key="2">
    <source>
        <dbReference type="ARBA" id="ARBA00022525"/>
    </source>
</evidence>
<comment type="caution">
    <text evidence="3">Lacks conserved residue(s) required for the propagation of feature annotation.</text>
</comment>
<name>A0A0D8XVH2_DICVI</name>
<keyword evidence="6" id="KW-1185">Reference proteome</keyword>
<dbReference type="Pfam" id="PF02191">
    <property type="entry name" value="OLF"/>
    <property type="match status" value="1"/>
</dbReference>
<evidence type="ECO:0000313" key="5">
    <source>
        <dbReference type="EMBL" id="KJH46351.1"/>
    </source>
</evidence>
<protein>
    <submittedName>
        <fullName evidence="5">Olfactomedin-like domain protein</fullName>
    </submittedName>
</protein>
<reference evidence="6" key="2">
    <citation type="journal article" date="2016" name="Sci. Rep.">
        <title>Dictyocaulus viviparus genome, variome and transcriptome elucidate lungworm biology and support future intervention.</title>
        <authorList>
            <person name="McNulty S.N."/>
            <person name="Strube C."/>
            <person name="Rosa B.A."/>
            <person name="Martin J.C."/>
            <person name="Tyagi R."/>
            <person name="Choi Y.J."/>
            <person name="Wang Q."/>
            <person name="Hallsworth Pepin K."/>
            <person name="Zhang X."/>
            <person name="Ozersky P."/>
            <person name="Wilson R.K."/>
            <person name="Sternberg P.W."/>
            <person name="Gasser R.B."/>
            <person name="Mitreva M."/>
        </authorList>
    </citation>
    <scope>NUCLEOTIDE SEQUENCE [LARGE SCALE GENOMIC DNA]</scope>
    <source>
        <strain evidence="6">HannoverDv2000</strain>
    </source>
</reference>
<dbReference type="Proteomes" id="UP000053766">
    <property type="component" value="Unassembled WGS sequence"/>
</dbReference>
<evidence type="ECO:0000256" key="1">
    <source>
        <dbReference type="ARBA" id="ARBA00004613"/>
    </source>
</evidence>
<reference evidence="5 6" key="1">
    <citation type="submission" date="2013-11" db="EMBL/GenBank/DDBJ databases">
        <title>Draft genome of the bovine lungworm Dictyocaulus viviparus.</title>
        <authorList>
            <person name="Mitreva M."/>
        </authorList>
    </citation>
    <scope>NUCLEOTIDE SEQUENCE [LARGE SCALE GENOMIC DNA]</scope>
    <source>
        <strain evidence="5 6">HannoverDv2000</strain>
    </source>
</reference>
<organism evidence="5 6">
    <name type="scientific">Dictyocaulus viviparus</name>
    <name type="common">Bovine lungworm</name>
    <dbReference type="NCBI Taxonomy" id="29172"/>
    <lineage>
        <taxon>Eukaryota</taxon>
        <taxon>Metazoa</taxon>
        <taxon>Ecdysozoa</taxon>
        <taxon>Nematoda</taxon>
        <taxon>Chromadorea</taxon>
        <taxon>Rhabditida</taxon>
        <taxon>Rhabditina</taxon>
        <taxon>Rhabditomorpha</taxon>
        <taxon>Strongyloidea</taxon>
        <taxon>Metastrongylidae</taxon>
        <taxon>Dictyocaulus</taxon>
    </lineage>
</organism>
<comment type="subcellular location">
    <subcellularLocation>
        <location evidence="1">Secreted</location>
    </subcellularLocation>
</comment>
<dbReference type="EMBL" id="KN716357">
    <property type="protein sequence ID" value="KJH46351.1"/>
    <property type="molecule type" value="Genomic_DNA"/>
</dbReference>
<dbReference type="SUPFAM" id="SSF69304">
    <property type="entry name" value="Tricorn protease N-terminal domain"/>
    <property type="match status" value="1"/>
</dbReference>
<sequence>MKGANSSVNTLLRVDISSKTFALRCSIEVMLSDPKPIGIRPNTIGAAMRDGPVYYLTEFNLGYSIIMFPSIRSLNHSEPKSLITLPYPFHGTDNTVYNGTIYYSYSGNTVIAFDMNTGDTKEMQLNASTTPLFNNSNSFVDVQADEHGIWVLYRRQAEEFLTARRVQPFSLKVLSTWSLSAIQPNLFCNALIRCGLLYMVKCDDKKVILSAAYDFYAHKYINGKKTEWEGINDLSNVQYDPRSKIITIFDSGVVYMVSAA</sequence>
<keyword evidence="2" id="KW-0964">Secreted</keyword>
<dbReference type="PANTHER" id="PTHR23192:SF35">
    <property type="entry name" value="OLFACTOMEDIN-LIKE DOMAIN-CONTAINING PROTEIN"/>
    <property type="match status" value="1"/>
</dbReference>
<dbReference type="PROSITE" id="PS51132">
    <property type="entry name" value="OLF"/>
    <property type="match status" value="1"/>
</dbReference>
<evidence type="ECO:0000259" key="4">
    <source>
        <dbReference type="PROSITE" id="PS51132"/>
    </source>
</evidence>
<proteinExistence type="predicted"/>
<dbReference type="PANTHER" id="PTHR23192">
    <property type="entry name" value="OLFACTOMEDIN-RELATED"/>
    <property type="match status" value="1"/>
</dbReference>
<dbReference type="AlphaFoldDB" id="A0A0D8XVH2"/>
<dbReference type="GO" id="GO:0007165">
    <property type="term" value="P:signal transduction"/>
    <property type="evidence" value="ECO:0007669"/>
    <property type="project" value="TreeGrafter"/>
</dbReference>
<accession>A0A0D8XVH2</accession>
<evidence type="ECO:0000256" key="3">
    <source>
        <dbReference type="PROSITE-ProRule" id="PRU00446"/>
    </source>
</evidence>
<feature type="domain" description="Olfactomedin-like" evidence="4">
    <location>
        <begin position="24"/>
        <end position="260"/>
    </location>
</feature>
<dbReference type="InterPro" id="IPR050605">
    <property type="entry name" value="Olfactomedin-like_domain"/>
</dbReference>
<dbReference type="OrthoDB" id="5977920at2759"/>
<dbReference type="SMART" id="SM00284">
    <property type="entry name" value="OLF"/>
    <property type="match status" value="1"/>
</dbReference>